<gene>
    <name evidence="2" type="ORF">V6N12_061673</name>
</gene>
<evidence type="ECO:0000313" key="2">
    <source>
        <dbReference type="EMBL" id="KAK8548767.1"/>
    </source>
</evidence>
<keyword evidence="3" id="KW-1185">Reference proteome</keyword>
<sequence length="96" mass="10690">MRLIGAAERAMHADAADDSKAQQCRIELEQASSFVLQSAHRIIQLGNKKSLCKVEHDVEGAGHGNPSTQWSRGIVRHRLGTPLDCDKNIENRSWSR</sequence>
<dbReference type="Proteomes" id="UP001472677">
    <property type="component" value="Unassembled WGS sequence"/>
</dbReference>
<evidence type="ECO:0000313" key="3">
    <source>
        <dbReference type="Proteomes" id="UP001472677"/>
    </source>
</evidence>
<dbReference type="EMBL" id="JBBPBM010000021">
    <property type="protein sequence ID" value="KAK8548767.1"/>
    <property type="molecule type" value="Genomic_DNA"/>
</dbReference>
<feature type="region of interest" description="Disordered" evidence="1">
    <location>
        <begin position="1"/>
        <end position="20"/>
    </location>
</feature>
<accession>A0ABR2DZG2</accession>
<comment type="caution">
    <text evidence="2">The sequence shown here is derived from an EMBL/GenBank/DDBJ whole genome shotgun (WGS) entry which is preliminary data.</text>
</comment>
<name>A0ABR2DZG2_9ROSI</name>
<feature type="compositionally biased region" description="Basic and acidic residues" evidence="1">
    <location>
        <begin position="9"/>
        <end position="20"/>
    </location>
</feature>
<proteinExistence type="predicted"/>
<evidence type="ECO:0000256" key="1">
    <source>
        <dbReference type="SAM" id="MobiDB-lite"/>
    </source>
</evidence>
<organism evidence="2 3">
    <name type="scientific">Hibiscus sabdariffa</name>
    <name type="common">roselle</name>
    <dbReference type="NCBI Taxonomy" id="183260"/>
    <lineage>
        <taxon>Eukaryota</taxon>
        <taxon>Viridiplantae</taxon>
        <taxon>Streptophyta</taxon>
        <taxon>Embryophyta</taxon>
        <taxon>Tracheophyta</taxon>
        <taxon>Spermatophyta</taxon>
        <taxon>Magnoliopsida</taxon>
        <taxon>eudicotyledons</taxon>
        <taxon>Gunneridae</taxon>
        <taxon>Pentapetalae</taxon>
        <taxon>rosids</taxon>
        <taxon>malvids</taxon>
        <taxon>Malvales</taxon>
        <taxon>Malvaceae</taxon>
        <taxon>Malvoideae</taxon>
        <taxon>Hibiscus</taxon>
    </lineage>
</organism>
<reference evidence="2 3" key="1">
    <citation type="journal article" date="2024" name="G3 (Bethesda)">
        <title>Genome assembly of Hibiscus sabdariffa L. provides insights into metabolisms of medicinal natural products.</title>
        <authorList>
            <person name="Kim T."/>
        </authorList>
    </citation>
    <scope>NUCLEOTIDE SEQUENCE [LARGE SCALE GENOMIC DNA]</scope>
    <source>
        <strain evidence="2">TK-2024</strain>
        <tissue evidence="2">Old leaves</tissue>
    </source>
</reference>
<protein>
    <submittedName>
        <fullName evidence="2">Uncharacterized protein</fullName>
    </submittedName>
</protein>